<dbReference type="AlphaFoldDB" id="A0AAV7K4V9"/>
<protein>
    <submittedName>
        <fullName evidence="3">PCTP-like protein</fullName>
    </submittedName>
</protein>
<dbReference type="SUPFAM" id="SSF55961">
    <property type="entry name" value="Bet v1-like"/>
    <property type="match status" value="1"/>
</dbReference>
<dbReference type="Gene3D" id="3.30.530.20">
    <property type="match status" value="1"/>
</dbReference>
<organism evidence="3 4">
    <name type="scientific">Oopsacas minuta</name>
    <dbReference type="NCBI Taxonomy" id="111878"/>
    <lineage>
        <taxon>Eukaryota</taxon>
        <taxon>Metazoa</taxon>
        <taxon>Porifera</taxon>
        <taxon>Hexactinellida</taxon>
        <taxon>Hexasterophora</taxon>
        <taxon>Lyssacinosida</taxon>
        <taxon>Leucopsacidae</taxon>
        <taxon>Oopsacas</taxon>
    </lineage>
</organism>
<dbReference type="InterPro" id="IPR002913">
    <property type="entry name" value="START_lipid-bd_dom"/>
</dbReference>
<sequence length="279" mass="32056">MEINLGQSIVPAKPEDFEYFRSLCHNEEGWELHFNEDVTVHSRNFPGSTTKCLRARGLVRGKSADVIFDCLCDDEYRRIWDEVAVELYDICYLDKNSAIGYYCLKCPFPFQNRDFVFQRTWKNISDGCIVMNHSVEIPSHPPVSGVVRGISLITGYHVANVEEGCIATFLSHSDMRVALPQWLCNKVGTYLAPGAFRNMYGAVEGYEEWKSTHNPEYKPWRFEEHRTIQNYADPALLSKWGFPPPPNCLQEKEILVDNPDSDTESFHSADEALYSKEHN</sequence>
<dbReference type="PANTHER" id="PTHR19308">
    <property type="entry name" value="PHOSPHATIDYLCHOLINE TRANSFER PROTEIN"/>
    <property type="match status" value="1"/>
</dbReference>
<dbReference type="Pfam" id="PF01852">
    <property type="entry name" value="START"/>
    <property type="match status" value="1"/>
</dbReference>
<dbReference type="GO" id="GO:0005737">
    <property type="term" value="C:cytoplasm"/>
    <property type="evidence" value="ECO:0007669"/>
    <property type="project" value="UniProtKB-ARBA"/>
</dbReference>
<feature type="region of interest" description="Disordered" evidence="1">
    <location>
        <begin position="259"/>
        <end position="279"/>
    </location>
</feature>
<dbReference type="GO" id="GO:0008289">
    <property type="term" value="F:lipid binding"/>
    <property type="evidence" value="ECO:0007669"/>
    <property type="project" value="InterPro"/>
</dbReference>
<dbReference type="PANTHER" id="PTHR19308:SF14">
    <property type="entry name" value="START DOMAIN-CONTAINING PROTEIN"/>
    <property type="match status" value="1"/>
</dbReference>
<accession>A0AAV7K4V9</accession>
<proteinExistence type="predicted"/>
<dbReference type="InterPro" id="IPR051213">
    <property type="entry name" value="START_lipid_transfer"/>
</dbReference>
<name>A0AAV7K4V9_9METZ</name>
<evidence type="ECO:0000313" key="3">
    <source>
        <dbReference type="EMBL" id="KAI6655850.1"/>
    </source>
</evidence>
<evidence type="ECO:0000256" key="1">
    <source>
        <dbReference type="SAM" id="MobiDB-lite"/>
    </source>
</evidence>
<gene>
    <name evidence="3" type="ORF">LOD99_1584</name>
</gene>
<dbReference type="SMART" id="SM00234">
    <property type="entry name" value="START"/>
    <property type="match status" value="1"/>
</dbReference>
<reference evidence="3 4" key="1">
    <citation type="journal article" date="2023" name="BMC Biol.">
        <title>The compact genome of the sponge Oopsacas minuta (Hexactinellida) is lacking key metazoan core genes.</title>
        <authorList>
            <person name="Santini S."/>
            <person name="Schenkelaars Q."/>
            <person name="Jourda C."/>
            <person name="Duchesne M."/>
            <person name="Belahbib H."/>
            <person name="Rocher C."/>
            <person name="Selva M."/>
            <person name="Riesgo A."/>
            <person name="Vervoort M."/>
            <person name="Leys S.P."/>
            <person name="Kodjabachian L."/>
            <person name="Le Bivic A."/>
            <person name="Borchiellini C."/>
            <person name="Claverie J.M."/>
            <person name="Renard E."/>
        </authorList>
    </citation>
    <scope>NUCLEOTIDE SEQUENCE [LARGE SCALE GENOMIC DNA]</scope>
    <source>
        <strain evidence="3">SPO-2</strain>
    </source>
</reference>
<dbReference type="Proteomes" id="UP001165289">
    <property type="component" value="Unassembled WGS sequence"/>
</dbReference>
<dbReference type="EMBL" id="JAKMXF010000166">
    <property type="protein sequence ID" value="KAI6655850.1"/>
    <property type="molecule type" value="Genomic_DNA"/>
</dbReference>
<evidence type="ECO:0000259" key="2">
    <source>
        <dbReference type="PROSITE" id="PS50848"/>
    </source>
</evidence>
<keyword evidence="4" id="KW-1185">Reference proteome</keyword>
<comment type="caution">
    <text evidence="3">The sequence shown here is derived from an EMBL/GenBank/DDBJ whole genome shotgun (WGS) entry which is preliminary data.</text>
</comment>
<feature type="compositionally biased region" description="Basic and acidic residues" evidence="1">
    <location>
        <begin position="264"/>
        <end position="279"/>
    </location>
</feature>
<dbReference type="InterPro" id="IPR023393">
    <property type="entry name" value="START-like_dom_sf"/>
</dbReference>
<feature type="domain" description="START" evidence="2">
    <location>
        <begin position="26"/>
        <end position="208"/>
    </location>
</feature>
<dbReference type="PROSITE" id="PS50848">
    <property type="entry name" value="START"/>
    <property type="match status" value="1"/>
</dbReference>
<evidence type="ECO:0000313" key="4">
    <source>
        <dbReference type="Proteomes" id="UP001165289"/>
    </source>
</evidence>